<dbReference type="RefSeq" id="WP_133870556.1">
    <property type="nucleotide sequence ID" value="NZ_SOAU01000001.1"/>
</dbReference>
<evidence type="ECO:0000259" key="7">
    <source>
        <dbReference type="PROSITE" id="PS51078"/>
    </source>
</evidence>
<dbReference type="Gene3D" id="3.30.450.40">
    <property type="match status" value="1"/>
</dbReference>
<comment type="caution">
    <text evidence="8">The sequence shown here is derived from an EMBL/GenBank/DDBJ whole genome shotgun (WGS) entry which is preliminary data.</text>
</comment>
<evidence type="ECO:0000256" key="4">
    <source>
        <dbReference type="ARBA" id="ARBA00058938"/>
    </source>
</evidence>
<proteinExistence type="predicted"/>
<accession>A0A4V3EJG8</accession>
<dbReference type="EMBL" id="SOAU01000001">
    <property type="protein sequence ID" value="TDT18328.1"/>
    <property type="molecule type" value="Genomic_DNA"/>
</dbReference>
<dbReference type="InterPro" id="IPR036390">
    <property type="entry name" value="WH_DNA-bd_sf"/>
</dbReference>
<dbReference type="OrthoDB" id="8479143at2"/>
<name>A0A4V3EJG8_9ACTN</name>
<keyword evidence="1" id="KW-0805">Transcription regulation</keyword>
<sequence>MSSDPPAATVGSIERAFEVLTLFAESESPTLGVTEIADRLGYSKAVVHRILATCRKNNFVEFDPNTRRYALGPRFVELGMAYLDRIDVRSRARPVMTRLSEATAETVTLSIRSSWERVYVDQVTPERDVKMVVQLGRSFPLHAGASSKALLAFLPASQQDEYLERSDLGSLTGQTITDRDELVDELERIRECGYAVSLGERDATAGSAAAPVFGPDGRVLAVLSVAGPVDRFSSEVDRLIGLLLEASANLTTAMGGVRPPQSGVAGG</sequence>
<dbReference type="GO" id="GO:0003677">
    <property type="term" value="F:DNA binding"/>
    <property type="evidence" value="ECO:0007669"/>
    <property type="project" value="UniProtKB-KW"/>
</dbReference>
<dbReference type="InterPro" id="IPR050707">
    <property type="entry name" value="HTH_MetabolicPath_Reg"/>
</dbReference>
<evidence type="ECO:0000313" key="8">
    <source>
        <dbReference type="EMBL" id="TDT18328.1"/>
    </source>
</evidence>
<dbReference type="GO" id="GO:0003700">
    <property type="term" value="F:DNA-binding transcription factor activity"/>
    <property type="evidence" value="ECO:0007669"/>
    <property type="project" value="TreeGrafter"/>
</dbReference>
<dbReference type="PANTHER" id="PTHR30136">
    <property type="entry name" value="HELIX-TURN-HELIX TRANSCRIPTIONAL REGULATOR, ICLR FAMILY"/>
    <property type="match status" value="1"/>
</dbReference>
<dbReference type="Pfam" id="PF01614">
    <property type="entry name" value="IclR_C"/>
    <property type="match status" value="1"/>
</dbReference>
<dbReference type="Proteomes" id="UP000294558">
    <property type="component" value="Unassembled WGS sequence"/>
</dbReference>
<dbReference type="InterPro" id="IPR036388">
    <property type="entry name" value="WH-like_DNA-bd_sf"/>
</dbReference>
<organism evidence="8 9">
    <name type="scientific">Ilumatobacter fluminis</name>
    <dbReference type="NCBI Taxonomy" id="467091"/>
    <lineage>
        <taxon>Bacteria</taxon>
        <taxon>Bacillati</taxon>
        <taxon>Actinomycetota</taxon>
        <taxon>Acidimicrobiia</taxon>
        <taxon>Acidimicrobiales</taxon>
        <taxon>Ilumatobacteraceae</taxon>
        <taxon>Ilumatobacter</taxon>
    </lineage>
</organism>
<dbReference type="InterPro" id="IPR005471">
    <property type="entry name" value="Tscrpt_reg_IclR_N"/>
</dbReference>
<reference evidence="8 9" key="1">
    <citation type="submission" date="2019-03" db="EMBL/GenBank/DDBJ databases">
        <title>Sequencing the genomes of 1000 actinobacteria strains.</title>
        <authorList>
            <person name="Klenk H.-P."/>
        </authorList>
    </citation>
    <scope>NUCLEOTIDE SEQUENCE [LARGE SCALE GENOMIC DNA]</scope>
    <source>
        <strain evidence="8 9">DSM 18936</strain>
    </source>
</reference>
<dbReference type="FunFam" id="1.10.10.10:FF:000056">
    <property type="entry name" value="IclR family transcriptional regulator"/>
    <property type="match status" value="1"/>
</dbReference>
<dbReference type="InterPro" id="IPR014757">
    <property type="entry name" value="Tscrpt_reg_IclR_C"/>
</dbReference>
<dbReference type="GO" id="GO:0045892">
    <property type="term" value="P:negative regulation of DNA-templated transcription"/>
    <property type="evidence" value="ECO:0007669"/>
    <property type="project" value="TreeGrafter"/>
</dbReference>
<evidence type="ECO:0000256" key="2">
    <source>
        <dbReference type="ARBA" id="ARBA00023125"/>
    </source>
</evidence>
<dbReference type="SUPFAM" id="SSF46785">
    <property type="entry name" value="Winged helix' DNA-binding domain"/>
    <property type="match status" value="1"/>
</dbReference>
<evidence type="ECO:0000259" key="6">
    <source>
        <dbReference type="PROSITE" id="PS51077"/>
    </source>
</evidence>
<protein>
    <recommendedName>
        <fullName evidence="5">Glycerol operon regulatory protein</fullName>
    </recommendedName>
</protein>
<evidence type="ECO:0000256" key="3">
    <source>
        <dbReference type="ARBA" id="ARBA00023163"/>
    </source>
</evidence>
<keyword evidence="9" id="KW-1185">Reference proteome</keyword>
<dbReference type="SMART" id="SM00346">
    <property type="entry name" value="HTH_ICLR"/>
    <property type="match status" value="1"/>
</dbReference>
<feature type="domain" description="HTH iclR-type" evidence="6">
    <location>
        <begin position="10"/>
        <end position="73"/>
    </location>
</feature>
<keyword evidence="3" id="KW-0804">Transcription</keyword>
<comment type="function">
    <text evidence="4">May be an activator protein for the gylABX operon.</text>
</comment>
<dbReference type="PROSITE" id="PS51078">
    <property type="entry name" value="ICLR_ED"/>
    <property type="match status" value="1"/>
</dbReference>
<dbReference type="Pfam" id="PF09339">
    <property type="entry name" value="HTH_IclR"/>
    <property type="match status" value="1"/>
</dbReference>
<dbReference type="InterPro" id="IPR029016">
    <property type="entry name" value="GAF-like_dom_sf"/>
</dbReference>
<dbReference type="AlphaFoldDB" id="A0A4V3EJG8"/>
<dbReference type="SUPFAM" id="SSF55781">
    <property type="entry name" value="GAF domain-like"/>
    <property type="match status" value="1"/>
</dbReference>
<dbReference type="PANTHER" id="PTHR30136:SF35">
    <property type="entry name" value="HTH-TYPE TRANSCRIPTIONAL REGULATOR RV1719"/>
    <property type="match status" value="1"/>
</dbReference>
<dbReference type="Gene3D" id="1.10.10.10">
    <property type="entry name" value="Winged helix-like DNA-binding domain superfamily/Winged helix DNA-binding domain"/>
    <property type="match status" value="1"/>
</dbReference>
<feature type="domain" description="IclR-ED" evidence="7">
    <location>
        <begin position="74"/>
        <end position="256"/>
    </location>
</feature>
<dbReference type="PROSITE" id="PS51077">
    <property type="entry name" value="HTH_ICLR"/>
    <property type="match status" value="1"/>
</dbReference>
<gene>
    <name evidence="8" type="ORF">BDK89_3947</name>
</gene>
<keyword evidence="2" id="KW-0238">DNA-binding</keyword>
<evidence type="ECO:0000256" key="1">
    <source>
        <dbReference type="ARBA" id="ARBA00023015"/>
    </source>
</evidence>
<evidence type="ECO:0000313" key="9">
    <source>
        <dbReference type="Proteomes" id="UP000294558"/>
    </source>
</evidence>
<evidence type="ECO:0000256" key="5">
    <source>
        <dbReference type="ARBA" id="ARBA00070406"/>
    </source>
</evidence>